<sequence>MHAAAAIDQHARARARERGRERKRIGVAGRGRRDPQRSFGRSAARRRFRSSSKAGKDLLSLLPLPSDSSQVSQDASAKLQTRREEGRWEVSAVPLRRHYFPFFSFAPSPSPFSSLSLPGRPLARWLATFFNVQRPLARPRSFSLPLSFSFSVVTCILFRTRPLSEYPPPRQVRQIADFGRRRRPPDSSGS</sequence>
<dbReference type="AlphaFoldDB" id="A0A026W3W1"/>
<keyword evidence="3" id="KW-1185">Reference proteome</keyword>
<dbReference type="Proteomes" id="UP000053097">
    <property type="component" value="Unassembled WGS sequence"/>
</dbReference>
<feature type="region of interest" description="Disordered" evidence="1">
    <location>
        <begin position="168"/>
        <end position="190"/>
    </location>
</feature>
<gene>
    <name evidence="2" type="ORF">X777_10792</name>
</gene>
<name>A0A026W3W1_OOCBI</name>
<evidence type="ECO:0000313" key="3">
    <source>
        <dbReference type="Proteomes" id="UP000053097"/>
    </source>
</evidence>
<evidence type="ECO:0000313" key="2">
    <source>
        <dbReference type="EMBL" id="EZA50742.1"/>
    </source>
</evidence>
<evidence type="ECO:0000256" key="1">
    <source>
        <dbReference type="SAM" id="MobiDB-lite"/>
    </source>
</evidence>
<feature type="region of interest" description="Disordered" evidence="1">
    <location>
        <begin position="1"/>
        <end position="54"/>
    </location>
</feature>
<feature type="compositionally biased region" description="Basic and acidic residues" evidence="1">
    <location>
        <begin position="9"/>
        <end position="20"/>
    </location>
</feature>
<reference evidence="2 3" key="1">
    <citation type="journal article" date="2014" name="Curr. Biol.">
        <title>The genome of the clonal raider ant Cerapachys biroi.</title>
        <authorList>
            <person name="Oxley P.R."/>
            <person name="Ji L."/>
            <person name="Fetter-Pruneda I."/>
            <person name="McKenzie S.K."/>
            <person name="Li C."/>
            <person name="Hu H."/>
            <person name="Zhang G."/>
            <person name="Kronauer D.J."/>
        </authorList>
    </citation>
    <scope>NUCLEOTIDE SEQUENCE [LARGE SCALE GENOMIC DNA]</scope>
</reference>
<protein>
    <submittedName>
        <fullName evidence="2">Uncharacterized protein</fullName>
    </submittedName>
</protein>
<organism evidence="2 3">
    <name type="scientific">Ooceraea biroi</name>
    <name type="common">Clonal raider ant</name>
    <name type="synonym">Cerapachys biroi</name>
    <dbReference type="NCBI Taxonomy" id="2015173"/>
    <lineage>
        <taxon>Eukaryota</taxon>
        <taxon>Metazoa</taxon>
        <taxon>Ecdysozoa</taxon>
        <taxon>Arthropoda</taxon>
        <taxon>Hexapoda</taxon>
        <taxon>Insecta</taxon>
        <taxon>Pterygota</taxon>
        <taxon>Neoptera</taxon>
        <taxon>Endopterygota</taxon>
        <taxon>Hymenoptera</taxon>
        <taxon>Apocrita</taxon>
        <taxon>Aculeata</taxon>
        <taxon>Formicoidea</taxon>
        <taxon>Formicidae</taxon>
        <taxon>Dorylinae</taxon>
        <taxon>Ooceraea</taxon>
    </lineage>
</organism>
<dbReference type="EMBL" id="KK107447">
    <property type="protein sequence ID" value="EZA50742.1"/>
    <property type="molecule type" value="Genomic_DNA"/>
</dbReference>
<proteinExistence type="predicted"/>
<accession>A0A026W3W1</accession>